<dbReference type="CDD" id="cd19166">
    <property type="entry name" value="HemeO-bac"/>
    <property type="match status" value="1"/>
</dbReference>
<dbReference type="EMBL" id="CP047289">
    <property type="protein sequence ID" value="QUS35144.1"/>
    <property type="molecule type" value="Genomic_DNA"/>
</dbReference>
<organism evidence="1 2">
    <name type="scientific">Falsirhodobacter algicola</name>
    <dbReference type="NCBI Taxonomy" id="2692330"/>
    <lineage>
        <taxon>Bacteria</taxon>
        <taxon>Pseudomonadati</taxon>
        <taxon>Pseudomonadota</taxon>
        <taxon>Alphaproteobacteria</taxon>
        <taxon>Rhodobacterales</taxon>
        <taxon>Paracoccaceae</taxon>
        <taxon>Falsirhodobacter</taxon>
    </lineage>
</organism>
<protein>
    <submittedName>
        <fullName evidence="1">Heme oxygenase</fullName>
    </submittedName>
</protein>
<name>A0A8J8SK91_9RHOB</name>
<dbReference type="SUPFAM" id="SSF48613">
    <property type="entry name" value="Heme oxygenase-like"/>
    <property type="match status" value="1"/>
</dbReference>
<gene>
    <name evidence="1" type="ORF">GR316_01955</name>
</gene>
<accession>A0A8J8SK91</accession>
<dbReference type="KEGG" id="fap:GR316_01955"/>
<dbReference type="Proteomes" id="UP000679284">
    <property type="component" value="Chromosome"/>
</dbReference>
<dbReference type="RefSeq" id="WP_211784392.1">
    <property type="nucleotide sequence ID" value="NZ_CP047289.1"/>
</dbReference>
<sequence length="159" mass="16826">MVHHALDMAVGSFDSLDSYHTYLRANHRFRAMIDPALAGVEVDGWRPRTLLPALNADMADLGLPLPEVRPAPPLTGSALLGCLYVTEGAALGGQILCRRAATLGLTTDHGARHLAGDASSWTAFLARLEAAEGYDADAAAEGAILTFEWAQAAFAKEPT</sequence>
<dbReference type="AlphaFoldDB" id="A0A8J8SK91"/>
<proteinExistence type="predicted"/>
<evidence type="ECO:0000313" key="2">
    <source>
        <dbReference type="Proteomes" id="UP000679284"/>
    </source>
</evidence>
<keyword evidence="2" id="KW-1185">Reference proteome</keyword>
<dbReference type="InterPro" id="IPR016084">
    <property type="entry name" value="Haem_Oase-like_multi-hlx"/>
</dbReference>
<reference evidence="1" key="1">
    <citation type="submission" date="2020-01" db="EMBL/GenBank/DDBJ databases">
        <authorList>
            <person name="Yang Y."/>
            <person name="Kwon Y.M."/>
        </authorList>
    </citation>
    <scope>NUCLEOTIDE SEQUENCE</scope>
    <source>
        <strain evidence="1">PG104</strain>
    </source>
</reference>
<evidence type="ECO:0000313" key="1">
    <source>
        <dbReference type="EMBL" id="QUS35144.1"/>
    </source>
</evidence>
<dbReference type="Gene3D" id="1.20.910.10">
    <property type="entry name" value="Heme oxygenase-like"/>
    <property type="match status" value="1"/>
</dbReference>